<dbReference type="Gene3D" id="3.90.550.10">
    <property type="entry name" value="Spore Coat Polysaccharide Biosynthesis Protein SpsA, Chain A"/>
    <property type="match status" value="1"/>
</dbReference>
<dbReference type="PANTHER" id="PTHR22916">
    <property type="entry name" value="GLYCOSYLTRANSFERASE"/>
    <property type="match status" value="1"/>
</dbReference>
<dbReference type="EMBL" id="MN740815">
    <property type="protein sequence ID" value="QHU13201.1"/>
    <property type="molecule type" value="Genomic_DNA"/>
</dbReference>
<dbReference type="SUPFAM" id="SSF53448">
    <property type="entry name" value="Nucleotide-diphospho-sugar transferases"/>
    <property type="match status" value="1"/>
</dbReference>
<accession>A0A6C0K7R8</accession>
<dbReference type="PANTHER" id="PTHR22916:SF3">
    <property type="entry name" value="UDP-GLCNAC:BETAGAL BETA-1,3-N-ACETYLGLUCOSAMINYLTRANSFERASE-LIKE PROTEIN 1"/>
    <property type="match status" value="1"/>
</dbReference>
<dbReference type="CDD" id="cd00761">
    <property type="entry name" value="Glyco_tranf_GTA_type"/>
    <property type="match status" value="1"/>
</dbReference>
<reference evidence="2" key="1">
    <citation type="journal article" date="2020" name="Nature">
        <title>Giant virus diversity and host interactions through global metagenomics.</title>
        <authorList>
            <person name="Schulz F."/>
            <person name="Roux S."/>
            <person name="Paez-Espino D."/>
            <person name="Jungbluth S."/>
            <person name="Walsh D.A."/>
            <person name="Denef V.J."/>
            <person name="McMahon K.D."/>
            <person name="Konstantinidis K.T."/>
            <person name="Eloe-Fadrosh E.A."/>
            <person name="Kyrpides N.C."/>
            <person name="Woyke T."/>
        </authorList>
    </citation>
    <scope>NUCLEOTIDE SEQUENCE</scope>
    <source>
        <strain evidence="2">GVMAG-S-1101178-127</strain>
    </source>
</reference>
<sequence length="266" mass="30791">MQEQPPTPTPVPLAENPILQPLVVVCTPTYNRRFCLDFSVECFKRQTYPNLHWVIIDNSDDPEKDWSPIQEKEGIKVTYYHIKTRKPVGFLRNVCLKEALKLSPEFIAFWDDDDYYMPQRIKVSVEALQKSPQHDIIGCAVMTVFLTRENVLMDVGPYGHNHATAATYLFRAKCAETRYFLDTANKAEEGTFTRDWTLEMIMLPATDILLVLGHGFNTVNKSEIFEDQRKFGGRIHNADNAKNLVRFQWVKDPSMWAILRKTFLDA</sequence>
<evidence type="ECO:0000313" key="2">
    <source>
        <dbReference type="EMBL" id="QHU13201.1"/>
    </source>
</evidence>
<evidence type="ECO:0000259" key="1">
    <source>
        <dbReference type="Pfam" id="PF00535"/>
    </source>
</evidence>
<dbReference type="InterPro" id="IPR001173">
    <property type="entry name" value="Glyco_trans_2-like"/>
</dbReference>
<name>A0A6C0K7R8_9ZZZZ</name>
<dbReference type="Pfam" id="PF00535">
    <property type="entry name" value="Glycos_transf_2"/>
    <property type="match status" value="1"/>
</dbReference>
<protein>
    <recommendedName>
        <fullName evidence="1">Glycosyltransferase 2-like domain-containing protein</fullName>
    </recommendedName>
</protein>
<dbReference type="InterPro" id="IPR029044">
    <property type="entry name" value="Nucleotide-diphossugar_trans"/>
</dbReference>
<dbReference type="AlphaFoldDB" id="A0A6C0K7R8"/>
<dbReference type="GO" id="GO:0016758">
    <property type="term" value="F:hexosyltransferase activity"/>
    <property type="evidence" value="ECO:0007669"/>
    <property type="project" value="UniProtKB-ARBA"/>
</dbReference>
<proteinExistence type="predicted"/>
<feature type="domain" description="Glycosyltransferase 2-like" evidence="1">
    <location>
        <begin position="25"/>
        <end position="141"/>
    </location>
</feature>
<organism evidence="2">
    <name type="scientific">viral metagenome</name>
    <dbReference type="NCBI Taxonomy" id="1070528"/>
    <lineage>
        <taxon>unclassified sequences</taxon>
        <taxon>metagenomes</taxon>
        <taxon>organismal metagenomes</taxon>
    </lineage>
</organism>